<proteinExistence type="predicted"/>
<reference evidence="1" key="1">
    <citation type="submission" date="2023-01" db="EMBL/GenBank/DDBJ databases">
        <title>Xenophilus mangrovi sp. nov., isolated from soil of Mangrove nature reserve.</title>
        <authorList>
            <person name="Xu S."/>
            <person name="Liu Z."/>
            <person name="Xu Y."/>
        </authorList>
    </citation>
    <scope>NUCLEOTIDE SEQUENCE</scope>
    <source>
        <strain evidence="1">YW8</strain>
    </source>
</reference>
<dbReference type="RefSeq" id="WP_271428618.1">
    <property type="nucleotide sequence ID" value="NZ_JAQIPB010000006.1"/>
</dbReference>
<dbReference type="Pfam" id="PF11162">
    <property type="entry name" value="DUF2946"/>
    <property type="match status" value="1"/>
</dbReference>
<accession>A0AAE3NA42</accession>
<dbReference type="AlphaFoldDB" id="A0AAE3NA42"/>
<comment type="caution">
    <text evidence="1">The sequence shown here is derived from an EMBL/GenBank/DDBJ whole genome shotgun (WGS) entry which is preliminary data.</text>
</comment>
<evidence type="ECO:0000313" key="2">
    <source>
        <dbReference type="Proteomes" id="UP001212602"/>
    </source>
</evidence>
<dbReference type="EMBL" id="JAQIPB010000006">
    <property type="protein sequence ID" value="MDA7417384.1"/>
    <property type="molecule type" value="Genomic_DNA"/>
</dbReference>
<keyword evidence="2" id="KW-1185">Reference proteome</keyword>
<dbReference type="Proteomes" id="UP001212602">
    <property type="component" value="Unassembled WGS sequence"/>
</dbReference>
<gene>
    <name evidence="1" type="ORF">PGB34_13525</name>
</gene>
<sequence length="121" mass="12197">MQLLRAWTLLARLVLAGFVLSLGVAAASPLVKPQALQLVCSTGSSGAKLVLLDDEPGKASTAAHHALDCPACVATALPSPPMALKLPAALPAPLAQHRFEEARLTALAGAALPPRGPPASA</sequence>
<protein>
    <submittedName>
        <fullName evidence="1">DUF2946 domain-containing protein</fullName>
    </submittedName>
</protein>
<organism evidence="1 2">
    <name type="scientific">Xenophilus arseniciresistens</name>
    <dbReference type="NCBI Taxonomy" id="1283306"/>
    <lineage>
        <taxon>Bacteria</taxon>
        <taxon>Pseudomonadati</taxon>
        <taxon>Pseudomonadota</taxon>
        <taxon>Betaproteobacteria</taxon>
        <taxon>Burkholderiales</taxon>
        <taxon>Comamonadaceae</taxon>
        <taxon>Xenophilus</taxon>
    </lineage>
</organism>
<name>A0AAE3NA42_9BURK</name>
<evidence type="ECO:0000313" key="1">
    <source>
        <dbReference type="EMBL" id="MDA7417384.1"/>
    </source>
</evidence>
<dbReference type="InterPro" id="IPR021333">
    <property type="entry name" value="DUF2946"/>
</dbReference>